<dbReference type="AlphaFoldDB" id="A0A3L6SGK6"/>
<comment type="caution">
    <text evidence="1">The sequence shown here is derived from an EMBL/GenBank/DDBJ whole genome shotgun (WGS) entry which is preliminary data.</text>
</comment>
<accession>A0A3L6SGK6</accession>
<evidence type="ECO:0000313" key="2">
    <source>
        <dbReference type="Proteomes" id="UP000275267"/>
    </source>
</evidence>
<dbReference type="EMBL" id="PQIB02000004">
    <property type="protein sequence ID" value="RLN21709.1"/>
    <property type="molecule type" value="Genomic_DNA"/>
</dbReference>
<gene>
    <name evidence="1" type="ORF">C2845_PM07G10760</name>
</gene>
<evidence type="ECO:0000313" key="1">
    <source>
        <dbReference type="EMBL" id="RLN21709.1"/>
    </source>
</evidence>
<dbReference type="Proteomes" id="UP000275267">
    <property type="component" value="Unassembled WGS sequence"/>
</dbReference>
<organism evidence="1 2">
    <name type="scientific">Panicum miliaceum</name>
    <name type="common">Proso millet</name>
    <name type="synonym">Broomcorn millet</name>
    <dbReference type="NCBI Taxonomy" id="4540"/>
    <lineage>
        <taxon>Eukaryota</taxon>
        <taxon>Viridiplantae</taxon>
        <taxon>Streptophyta</taxon>
        <taxon>Embryophyta</taxon>
        <taxon>Tracheophyta</taxon>
        <taxon>Spermatophyta</taxon>
        <taxon>Magnoliopsida</taxon>
        <taxon>Liliopsida</taxon>
        <taxon>Poales</taxon>
        <taxon>Poaceae</taxon>
        <taxon>PACMAD clade</taxon>
        <taxon>Panicoideae</taxon>
        <taxon>Panicodae</taxon>
        <taxon>Paniceae</taxon>
        <taxon>Panicinae</taxon>
        <taxon>Panicum</taxon>
        <taxon>Panicum sect. Panicum</taxon>
    </lineage>
</organism>
<reference evidence="2" key="1">
    <citation type="journal article" date="2019" name="Nat. Commun.">
        <title>The genome of broomcorn millet.</title>
        <authorList>
            <person name="Zou C."/>
            <person name="Miki D."/>
            <person name="Li D."/>
            <person name="Tang Q."/>
            <person name="Xiao L."/>
            <person name="Rajput S."/>
            <person name="Deng P."/>
            <person name="Jia W."/>
            <person name="Huang R."/>
            <person name="Zhang M."/>
            <person name="Sun Y."/>
            <person name="Hu J."/>
            <person name="Fu X."/>
            <person name="Schnable P.S."/>
            <person name="Li F."/>
            <person name="Zhang H."/>
            <person name="Feng B."/>
            <person name="Zhu X."/>
            <person name="Liu R."/>
            <person name="Schnable J.C."/>
            <person name="Zhu J.-K."/>
            <person name="Zhang H."/>
        </authorList>
    </citation>
    <scope>NUCLEOTIDE SEQUENCE [LARGE SCALE GENOMIC DNA]</scope>
</reference>
<sequence>MSWCAATCDLCAQVELLLACNREMNQSLGEILVGALIRYTIRMKFLSCHSSDPAGGEIADFFIVPRNTDAIRILSGKAHLSALVLVLLLALSDE</sequence>
<name>A0A3L6SGK6_PANMI</name>
<keyword evidence="2" id="KW-1185">Reference proteome</keyword>
<proteinExistence type="predicted"/>
<protein>
    <submittedName>
        <fullName evidence="1">Uncharacterized protein</fullName>
    </submittedName>
</protein>